<keyword evidence="1" id="KW-0677">Repeat</keyword>
<proteinExistence type="predicted"/>
<evidence type="ECO:0000256" key="3">
    <source>
        <dbReference type="PROSITE-ProRule" id="PRU00023"/>
    </source>
</evidence>
<dbReference type="AlphaFoldDB" id="A0A0D2NQM3"/>
<name>A0A0D2NQM3_9CHLO</name>
<dbReference type="SUPFAM" id="SSF48403">
    <property type="entry name" value="Ankyrin repeat"/>
    <property type="match status" value="1"/>
</dbReference>
<feature type="compositionally biased region" description="Low complexity" evidence="5">
    <location>
        <begin position="447"/>
        <end position="465"/>
    </location>
</feature>
<dbReference type="RefSeq" id="XP_013905635.1">
    <property type="nucleotide sequence ID" value="XM_014050181.1"/>
</dbReference>
<dbReference type="STRING" id="145388.A0A0D2NQM3"/>
<dbReference type="PROSITE" id="PS50297">
    <property type="entry name" value="ANK_REP_REGION"/>
    <property type="match status" value="2"/>
</dbReference>
<dbReference type="KEGG" id="mng:MNEG_1334"/>
<feature type="coiled-coil region" evidence="4">
    <location>
        <begin position="377"/>
        <end position="418"/>
    </location>
</feature>
<dbReference type="InterPro" id="IPR002110">
    <property type="entry name" value="Ankyrin_rpt"/>
</dbReference>
<feature type="compositionally biased region" description="Low complexity" evidence="5">
    <location>
        <begin position="232"/>
        <end position="242"/>
    </location>
</feature>
<evidence type="ECO:0000313" key="7">
    <source>
        <dbReference type="Proteomes" id="UP000054498"/>
    </source>
</evidence>
<feature type="compositionally biased region" description="Low complexity" evidence="5">
    <location>
        <begin position="337"/>
        <end position="353"/>
    </location>
</feature>
<keyword evidence="7" id="KW-1185">Reference proteome</keyword>
<evidence type="ECO:0000256" key="4">
    <source>
        <dbReference type="SAM" id="Coils"/>
    </source>
</evidence>
<evidence type="ECO:0000313" key="6">
    <source>
        <dbReference type="EMBL" id="KIZ06616.1"/>
    </source>
</evidence>
<feature type="region of interest" description="Disordered" evidence="5">
    <location>
        <begin position="273"/>
        <end position="369"/>
    </location>
</feature>
<reference evidence="6 7" key="1">
    <citation type="journal article" date="2013" name="BMC Genomics">
        <title>Reconstruction of the lipid metabolism for the microalga Monoraphidium neglectum from its genome sequence reveals characteristics suitable for biofuel production.</title>
        <authorList>
            <person name="Bogen C."/>
            <person name="Al-Dilaimi A."/>
            <person name="Albersmeier A."/>
            <person name="Wichmann J."/>
            <person name="Grundmann M."/>
            <person name="Rupp O."/>
            <person name="Lauersen K.J."/>
            <person name="Blifernez-Klassen O."/>
            <person name="Kalinowski J."/>
            <person name="Goesmann A."/>
            <person name="Mussgnug J.H."/>
            <person name="Kruse O."/>
        </authorList>
    </citation>
    <scope>NUCLEOTIDE SEQUENCE [LARGE SCALE GENOMIC DNA]</scope>
    <source>
        <strain evidence="6 7">SAG 48.87</strain>
    </source>
</reference>
<dbReference type="PROSITE" id="PS50088">
    <property type="entry name" value="ANK_REPEAT"/>
    <property type="match status" value="2"/>
</dbReference>
<dbReference type="SMART" id="SM00248">
    <property type="entry name" value="ANK"/>
    <property type="match status" value="3"/>
</dbReference>
<protein>
    <submittedName>
        <fullName evidence="6">Ankyrin-1</fullName>
    </submittedName>
</protein>
<feature type="repeat" description="ANK" evidence="3">
    <location>
        <begin position="38"/>
        <end position="70"/>
    </location>
</feature>
<feature type="compositionally biased region" description="Low complexity" evidence="5">
    <location>
        <begin position="205"/>
        <end position="222"/>
    </location>
</feature>
<gene>
    <name evidence="6" type="ORF">MNEG_1334</name>
</gene>
<dbReference type="Pfam" id="PF12796">
    <property type="entry name" value="Ank_2"/>
    <property type="match status" value="1"/>
</dbReference>
<keyword evidence="2 3" id="KW-0040">ANK repeat</keyword>
<feature type="compositionally biased region" description="Basic residues" evidence="5">
    <location>
        <begin position="844"/>
        <end position="855"/>
    </location>
</feature>
<keyword evidence="4" id="KW-0175">Coiled coil</keyword>
<dbReference type="PANTHER" id="PTHR24171">
    <property type="entry name" value="ANKYRIN REPEAT DOMAIN-CONTAINING PROTEIN 39-RELATED"/>
    <property type="match status" value="1"/>
</dbReference>
<dbReference type="OrthoDB" id="1924807at2759"/>
<dbReference type="Proteomes" id="UP000054498">
    <property type="component" value="Unassembled WGS sequence"/>
</dbReference>
<sequence>MSIGAASFLLDVRRGDLAAVKRTLGRHPGVLHGRSGPDQRTPLHVAAEVGNHLMLRTLLQHGAGYAVADGAGEVPLMVAARQGHLAVLRELLADAGRRSCLKALSKDGSTALHIATAAGKAEVVQLLLDAGARTDARDRVGRTPLELCPPDQPVLARMLHSGRTPVGARSPSILGQQKTAGGKTAPAKSPGRSLSPESASKARRQSTSASPSSAQSKPSPRAVGGQGPQQHAPPATLPATAAGGNEDGGNRQDAVLAPRTLDLDAEALPQAQPQVAQEELPTGPEVELQAPPEQQQEQQQQQQQQEFWKEDQECAQQHRRQQPAPVQDSLQESPAIRLGLLGAQAQQVQAQRGPLHQHQPHRAEEEQSKWHKVTYTVQNLVKLLEEQEQRVAHLEASNAAAAARMVEQEAALERSQREQESAVASLSDSVRQLLHQGRALLHHKQHPAAAPAGAEGEEVGVQPAAADAGGAGRALLDSSFEEFMEATSSCLQAHEQRLEELAVAVPSLQAAKREKALVGELQRQVSTLESTMAVLTGNSALPQLQQQVIALASEFDRMRGAMAAEVGRIRADAEADRADRVDERERAAAAAEAAGRREAALRHEMAVREERILQIREAALSDDSVRQQMAELERVLEAQVAELVAAQEESSRELRALHERIRELQDAPFVQGGSCAANNVPPTASAKAAALSEQLAQALELTRSASPFATMHAEALAAGTQGAPLHNVQQQPPVDDPADAGRSAETNAPASQALGTVPEVEAAPTSAAGAQEQSKADSDDLDQDDVAGRGAAAARDGTSKAQADEPSLFGRTAIDKAAAGSGRSSPVGERVPGDDAAGQSDKPQRHKGALAKRRTKDGAAGQPAGDQAEALPEGNQPRCAPCLMM</sequence>
<evidence type="ECO:0000256" key="2">
    <source>
        <dbReference type="ARBA" id="ARBA00023043"/>
    </source>
</evidence>
<feature type="repeat" description="ANK" evidence="3">
    <location>
        <begin position="107"/>
        <end position="139"/>
    </location>
</feature>
<dbReference type="InterPro" id="IPR036770">
    <property type="entry name" value="Ankyrin_rpt-contain_sf"/>
</dbReference>
<dbReference type="Gene3D" id="1.25.40.20">
    <property type="entry name" value="Ankyrin repeat-containing domain"/>
    <property type="match status" value="1"/>
</dbReference>
<dbReference type="GeneID" id="25730792"/>
<dbReference type="EMBL" id="KK100350">
    <property type="protein sequence ID" value="KIZ06616.1"/>
    <property type="molecule type" value="Genomic_DNA"/>
</dbReference>
<feature type="compositionally biased region" description="Polar residues" evidence="5">
    <location>
        <begin position="744"/>
        <end position="754"/>
    </location>
</feature>
<feature type="region of interest" description="Disordered" evidence="5">
    <location>
        <begin position="443"/>
        <end position="465"/>
    </location>
</feature>
<feature type="compositionally biased region" description="Low complexity" evidence="5">
    <location>
        <begin position="858"/>
        <end position="870"/>
    </location>
</feature>
<organism evidence="6 7">
    <name type="scientific">Monoraphidium neglectum</name>
    <dbReference type="NCBI Taxonomy" id="145388"/>
    <lineage>
        <taxon>Eukaryota</taxon>
        <taxon>Viridiplantae</taxon>
        <taxon>Chlorophyta</taxon>
        <taxon>core chlorophytes</taxon>
        <taxon>Chlorophyceae</taxon>
        <taxon>CS clade</taxon>
        <taxon>Sphaeropleales</taxon>
        <taxon>Selenastraceae</taxon>
        <taxon>Monoraphidium</taxon>
    </lineage>
</organism>
<dbReference type="Pfam" id="PF00023">
    <property type="entry name" value="Ank"/>
    <property type="match status" value="1"/>
</dbReference>
<feature type="region of interest" description="Disordered" evidence="5">
    <location>
        <begin position="725"/>
        <end position="885"/>
    </location>
</feature>
<evidence type="ECO:0000256" key="1">
    <source>
        <dbReference type="ARBA" id="ARBA00022737"/>
    </source>
</evidence>
<evidence type="ECO:0000256" key="5">
    <source>
        <dbReference type="SAM" id="MobiDB-lite"/>
    </source>
</evidence>
<feature type="coiled-coil region" evidence="4">
    <location>
        <begin position="629"/>
        <end position="667"/>
    </location>
</feature>
<accession>A0A0D2NQM3</accession>
<feature type="region of interest" description="Disordered" evidence="5">
    <location>
        <begin position="162"/>
        <end position="252"/>
    </location>
</feature>
<feature type="compositionally biased region" description="Low complexity" evidence="5">
    <location>
        <begin position="293"/>
        <end position="306"/>
    </location>
</feature>